<evidence type="ECO:0000313" key="1">
    <source>
        <dbReference type="EMBL" id="AFM20558.1"/>
    </source>
</evidence>
<geneLocation type="plasmid" evidence="1 2">
    <name>pMYCCH.02</name>
</geneLocation>
<dbReference type="EMBL" id="CP003055">
    <property type="protein sequence ID" value="AFM20558.1"/>
    <property type="molecule type" value="Genomic_DNA"/>
</dbReference>
<proteinExistence type="predicted"/>
<organism evidence="1 2">
    <name type="scientific">Mycolicibacterium chubuense (strain NBB4)</name>
    <name type="common">Mycobacterium chubuense</name>
    <dbReference type="NCBI Taxonomy" id="710421"/>
    <lineage>
        <taxon>Bacteria</taxon>
        <taxon>Bacillati</taxon>
        <taxon>Actinomycetota</taxon>
        <taxon>Actinomycetes</taxon>
        <taxon>Mycobacteriales</taxon>
        <taxon>Mycobacteriaceae</taxon>
        <taxon>Mycolicibacterium</taxon>
    </lineage>
</organism>
<accession>I4BTF1</accession>
<dbReference type="KEGG" id="mcb:Mycch_5954"/>
<reference evidence="1 2" key="1">
    <citation type="submission" date="2012-06" db="EMBL/GenBank/DDBJ databases">
        <title>Complete sequence of plasmid 2 of Mycobacterium chubuense NBB4.</title>
        <authorList>
            <consortium name="US DOE Joint Genome Institute"/>
            <person name="Lucas S."/>
            <person name="Han J."/>
            <person name="Lapidus A."/>
            <person name="Cheng J.-F."/>
            <person name="Goodwin L."/>
            <person name="Pitluck S."/>
            <person name="Peters L."/>
            <person name="Mikhailova N."/>
            <person name="Teshima H."/>
            <person name="Detter J.C."/>
            <person name="Han C."/>
            <person name="Tapia R."/>
            <person name="Land M."/>
            <person name="Hauser L."/>
            <person name="Kyrpides N."/>
            <person name="Ivanova N."/>
            <person name="Pagani I."/>
            <person name="Mattes T."/>
            <person name="Holmes A."/>
            <person name="Rutledge P."/>
            <person name="Paulsen I."/>
            <person name="Coleman N."/>
            <person name="Woyke T."/>
        </authorList>
    </citation>
    <scope>NUCLEOTIDE SEQUENCE [LARGE SCALE GENOMIC DNA]</scope>
    <source>
        <strain evidence="1 2">NBB4</strain>
        <plasmid evidence="1 2">pMYCCH.02</plasmid>
    </source>
</reference>
<dbReference type="AlphaFoldDB" id="I4BTF1"/>
<sequence>MSGIRTEQLNYVAQAWITPPPPSTLRVQARFIRGP</sequence>
<keyword evidence="1" id="KW-0614">Plasmid</keyword>
<protein>
    <submittedName>
        <fullName evidence="1">Uncharacterized protein</fullName>
    </submittedName>
</protein>
<evidence type="ECO:0000313" key="2">
    <source>
        <dbReference type="Proteomes" id="UP000006057"/>
    </source>
</evidence>
<dbReference type="HOGENOM" id="CLU_3365945_0_0_11"/>
<dbReference type="Proteomes" id="UP000006057">
    <property type="component" value="Plasmid pMYCCH.02"/>
</dbReference>
<name>I4BTF1_MYCCN</name>
<gene>
    <name evidence="1" type="ordered locus">Mycch_5954</name>
</gene>
<keyword evidence="2" id="KW-1185">Reference proteome</keyword>